<evidence type="ECO:0000259" key="6">
    <source>
        <dbReference type="PROSITE" id="PS51686"/>
    </source>
</evidence>
<keyword evidence="2 7" id="KW-0489">Methyltransferase</keyword>
<organism evidence="7 8">
    <name type="scientific">Candidatus Lokiarchaeum ossiferum</name>
    <dbReference type="NCBI Taxonomy" id="2951803"/>
    <lineage>
        <taxon>Archaea</taxon>
        <taxon>Promethearchaeati</taxon>
        <taxon>Promethearchaeota</taxon>
        <taxon>Promethearchaeia</taxon>
        <taxon>Promethearchaeales</taxon>
        <taxon>Promethearchaeaceae</taxon>
        <taxon>Candidatus Lokiarchaeum</taxon>
    </lineage>
</organism>
<dbReference type="PROSITE" id="PS01153">
    <property type="entry name" value="NOL1_NOP2_SUN"/>
    <property type="match status" value="1"/>
</dbReference>
<dbReference type="Gene3D" id="3.40.50.150">
    <property type="entry name" value="Vaccinia Virus protein VP39"/>
    <property type="match status" value="1"/>
</dbReference>
<reference evidence="7" key="1">
    <citation type="submission" date="2022-09" db="EMBL/GenBank/DDBJ databases">
        <title>Actin cytoskeleton and complex cell architecture in an #Asgard archaeon.</title>
        <authorList>
            <person name="Ponce Toledo R.I."/>
            <person name="Schleper C."/>
            <person name="Rodrigues Oliveira T."/>
            <person name="Wollweber F."/>
            <person name="Xu J."/>
            <person name="Rittmann S."/>
            <person name="Klingl A."/>
            <person name="Pilhofer M."/>
        </authorList>
    </citation>
    <scope>NUCLEOTIDE SEQUENCE</scope>
    <source>
        <strain evidence="7">B-35</strain>
    </source>
</reference>
<keyword evidence="8" id="KW-1185">Reference proteome</keyword>
<evidence type="ECO:0000313" key="7">
    <source>
        <dbReference type="EMBL" id="UYP48414.1"/>
    </source>
</evidence>
<dbReference type="PROSITE" id="PS51686">
    <property type="entry name" value="SAM_MT_RSMB_NOP"/>
    <property type="match status" value="1"/>
</dbReference>
<dbReference type="SUPFAM" id="SSF53335">
    <property type="entry name" value="S-adenosyl-L-methionine-dependent methyltransferases"/>
    <property type="match status" value="1"/>
</dbReference>
<dbReference type="InterPro" id="IPR023267">
    <property type="entry name" value="RCMT"/>
</dbReference>
<evidence type="ECO:0000256" key="4">
    <source>
        <dbReference type="ARBA" id="ARBA00022691"/>
    </source>
</evidence>
<feature type="domain" description="SAM-dependent MTase RsmB/NOP-type" evidence="6">
    <location>
        <begin position="173"/>
        <end position="459"/>
    </location>
</feature>
<evidence type="ECO:0000313" key="8">
    <source>
        <dbReference type="Proteomes" id="UP001208689"/>
    </source>
</evidence>
<dbReference type="InterPro" id="IPR029063">
    <property type="entry name" value="SAM-dependent_MTases_sf"/>
</dbReference>
<dbReference type="EC" id="2.1.1.176" evidence="7"/>
<gene>
    <name evidence="7" type="ORF">NEF87_004699</name>
</gene>
<dbReference type="PRINTS" id="PR02008">
    <property type="entry name" value="RCMTFAMILY"/>
</dbReference>
<proteinExistence type="inferred from homology"/>
<dbReference type="PANTHER" id="PTHR22807">
    <property type="entry name" value="NOP2 YEAST -RELATED NOL1/NOP2/FMU SUN DOMAIN-CONTAINING"/>
    <property type="match status" value="1"/>
</dbReference>
<evidence type="ECO:0000256" key="1">
    <source>
        <dbReference type="ARBA" id="ARBA00007494"/>
    </source>
</evidence>
<dbReference type="EMBL" id="CP104013">
    <property type="protein sequence ID" value="UYP48414.1"/>
    <property type="molecule type" value="Genomic_DNA"/>
</dbReference>
<protein>
    <submittedName>
        <fullName evidence="7">Ribosomal RNA small subunit methyltransferase B</fullName>
        <ecNumber evidence="7">2.1.1.176</ecNumber>
    </submittedName>
</protein>
<dbReference type="GO" id="GO:0008168">
    <property type="term" value="F:methyltransferase activity"/>
    <property type="evidence" value="ECO:0007669"/>
    <property type="project" value="UniProtKB-KW"/>
</dbReference>
<sequence length="459" mass="53029">MNSKQLSNSLKNTINIIGMEVSQLRSKHLGQDQNQFFKKWEKGAQSEHYRLEIIRNWNKINYLIQKVLRSISPRFNPTTLEHNGLLFYLAYRIHFERISLSKATQEYQISKITLPKRFLHHFIQRIESFNWKIALQSKNEKEKISLKYAIPSFCIDRLLPVLPQSEIQTLFHKMDEMARNCTFTIRINALQLVSNDVNEFIPKLERFLHQNKIRFSQDIHYPILYHIPIEFKSRILQGALYKAGQIIIQDKASIATIKCLDPQSNDLIGDFCAAPGMKTSLIAQFTRNQAQIVATDFHATRLNSLNYLSNKLNIKNTHTIHADSTQTPFRKVQGKLKFDKILLDAPCTGSGTFTSNPALKWRQNSTFLEQVTNLQQKILSDALECLKPKGILVYSTCSVYPEEGEAQISKIQDKVNFLKLPSWFSPGYTIIDIDSIFIGRLQPHVHNTAGFFIAKMQKK</sequence>
<evidence type="ECO:0000256" key="3">
    <source>
        <dbReference type="ARBA" id="ARBA00022679"/>
    </source>
</evidence>
<dbReference type="GO" id="GO:0032259">
    <property type="term" value="P:methylation"/>
    <property type="evidence" value="ECO:0007669"/>
    <property type="project" value="UniProtKB-KW"/>
</dbReference>
<dbReference type="InterPro" id="IPR018314">
    <property type="entry name" value="RsmB/NOL1/NOP2-like_CS"/>
</dbReference>
<evidence type="ECO:0000256" key="5">
    <source>
        <dbReference type="ARBA" id="ARBA00022884"/>
    </source>
</evidence>
<keyword evidence="4" id="KW-0949">S-adenosyl-L-methionine</keyword>
<dbReference type="Pfam" id="PF01189">
    <property type="entry name" value="Methyltr_RsmB-F"/>
    <property type="match status" value="1"/>
</dbReference>
<dbReference type="CDD" id="cd02440">
    <property type="entry name" value="AdoMet_MTases"/>
    <property type="match status" value="1"/>
</dbReference>
<comment type="similarity">
    <text evidence="1">Belongs to the class I-like SAM-binding methyltransferase superfamily. RsmB/NOP family.</text>
</comment>
<dbReference type="Proteomes" id="UP001208689">
    <property type="component" value="Chromosome"/>
</dbReference>
<keyword evidence="3 7" id="KW-0808">Transferase</keyword>
<dbReference type="InterPro" id="IPR049560">
    <property type="entry name" value="MeTrfase_RsmB-F_NOP2_cat"/>
</dbReference>
<name>A0ABY6HY01_9ARCH</name>
<keyword evidence="5" id="KW-0694">RNA-binding</keyword>
<evidence type="ECO:0000256" key="2">
    <source>
        <dbReference type="ARBA" id="ARBA00022603"/>
    </source>
</evidence>
<accession>A0ABY6HY01</accession>
<dbReference type="InterPro" id="IPR001678">
    <property type="entry name" value="MeTrfase_RsmB-F_NOP2_dom"/>
</dbReference>
<dbReference type="PANTHER" id="PTHR22807:SF70">
    <property type="entry name" value="TRNA_RRNA CYTOSINE-C5-METHYLASE, NOL1_NOP2_SUN FAMILY, FUSED TO N-TERMINAL NUSB REGULATOR DOMAIN"/>
    <property type="match status" value="1"/>
</dbReference>